<feature type="compositionally biased region" description="Low complexity" evidence="1">
    <location>
        <begin position="311"/>
        <end position="320"/>
    </location>
</feature>
<evidence type="ECO:0000313" key="3">
    <source>
        <dbReference type="EMBL" id="CAD9048704.1"/>
    </source>
</evidence>
<dbReference type="GO" id="GO:0016192">
    <property type="term" value="P:vesicle-mediated transport"/>
    <property type="evidence" value="ECO:0007669"/>
    <property type="project" value="InterPro"/>
</dbReference>
<dbReference type="GO" id="GO:0030139">
    <property type="term" value="C:endocytic vesicle"/>
    <property type="evidence" value="ECO:0007669"/>
    <property type="project" value="TreeGrafter"/>
</dbReference>
<dbReference type="GO" id="GO:0031267">
    <property type="term" value="F:small GTPase binding"/>
    <property type="evidence" value="ECO:0007669"/>
    <property type="project" value="TreeGrafter"/>
</dbReference>
<dbReference type="EMBL" id="HBGB01006629">
    <property type="protein sequence ID" value="CAD9048704.1"/>
    <property type="molecule type" value="Transcribed_RNA"/>
</dbReference>
<dbReference type="GO" id="GO:0005829">
    <property type="term" value="C:cytosol"/>
    <property type="evidence" value="ECO:0007669"/>
    <property type="project" value="TreeGrafter"/>
</dbReference>
<feature type="compositionally biased region" description="Pro residues" evidence="1">
    <location>
        <begin position="328"/>
        <end position="337"/>
    </location>
</feature>
<dbReference type="PANTHER" id="PTHR23101">
    <property type="entry name" value="RAB GDP/GTP EXCHANGE FACTOR"/>
    <property type="match status" value="1"/>
</dbReference>
<feature type="compositionally biased region" description="Low complexity" evidence="1">
    <location>
        <begin position="215"/>
        <end position="231"/>
    </location>
</feature>
<sequence>MLHHFLAETQEKLLQTEVFASSPAEVQQNAREGLEKFVLIKLHHRLFRCEASDEAEDKRLHDHLSRLQWLSFEHLDVPALPEEGLELAINELRKVEQYKSPRDKLVCILNTCMVITNVIQDANTHSSGRTTPPGADDFLPVLIYVLVKANPPNLHSNVEYVGAFRHPTRLASQDLYFFTHLSSALSFVKNIGTTSQLTISDDDFNRLYYAPIESPPVSEEEQPSAAEQPVGEPQPAPPSPEAAPPPAPPSPEAVADIIRRMDSLPRRFDRAREAKSLTLGEVPQLLSEYSELLDVVRAAMPVLEHYHRQQGGPPLALQRPAGGGGGVPSPPSEPPPSSSAKPISSGATNLASLFWRS</sequence>
<evidence type="ECO:0000259" key="2">
    <source>
        <dbReference type="PROSITE" id="PS51205"/>
    </source>
</evidence>
<evidence type="ECO:0000256" key="1">
    <source>
        <dbReference type="SAM" id="MobiDB-lite"/>
    </source>
</evidence>
<dbReference type="InterPro" id="IPR003123">
    <property type="entry name" value="VPS9"/>
</dbReference>
<dbReference type="GO" id="GO:0005085">
    <property type="term" value="F:guanyl-nucleotide exchange factor activity"/>
    <property type="evidence" value="ECO:0007669"/>
    <property type="project" value="InterPro"/>
</dbReference>
<dbReference type="AlphaFoldDB" id="A0A7S1JMK1"/>
<dbReference type="InterPro" id="IPR045046">
    <property type="entry name" value="Vps9-like"/>
</dbReference>
<feature type="region of interest" description="Disordered" evidence="1">
    <location>
        <begin position="307"/>
        <end position="357"/>
    </location>
</feature>
<dbReference type="PANTHER" id="PTHR23101:SF25">
    <property type="entry name" value="GTPASE-ACTIVATING PROTEIN AND VPS9 DOMAIN-CONTAINING PROTEIN 1"/>
    <property type="match status" value="1"/>
</dbReference>
<dbReference type="Pfam" id="PF02204">
    <property type="entry name" value="VPS9"/>
    <property type="match status" value="1"/>
</dbReference>
<feature type="compositionally biased region" description="Low complexity" evidence="1">
    <location>
        <begin position="338"/>
        <end position="347"/>
    </location>
</feature>
<feature type="domain" description="VPS9" evidence="2">
    <location>
        <begin position="54"/>
        <end position="197"/>
    </location>
</feature>
<dbReference type="PROSITE" id="PS51205">
    <property type="entry name" value="VPS9"/>
    <property type="match status" value="1"/>
</dbReference>
<dbReference type="Gene3D" id="1.20.1050.80">
    <property type="entry name" value="VPS9 domain"/>
    <property type="match status" value="1"/>
</dbReference>
<dbReference type="Gene3D" id="1.10.246.120">
    <property type="match status" value="1"/>
</dbReference>
<organism evidence="3">
    <name type="scientific">Vitrella brassicaformis</name>
    <dbReference type="NCBI Taxonomy" id="1169539"/>
    <lineage>
        <taxon>Eukaryota</taxon>
        <taxon>Sar</taxon>
        <taxon>Alveolata</taxon>
        <taxon>Colpodellida</taxon>
        <taxon>Vitrellaceae</taxon>
        <taxon>Vitrella</taxon>
    </lineage>
</organism>
<feature type="compositionally biased region" description="Pro residues" evidence="1">
    <location>
        <begin position="232"/>
        <end position="251"/>
    </location>
</feature>
<dbReference type="SUPFAM" id="SSF109993">
    <property type="entry name" value="VPS9 domain"/>
    <property type="match status" value="1"/>
</dbReference>
<dbReference type="SMART" id="SM00167">
    <property type="entry name" value="VPS9"/>
    <property type="match status" value="1"/>
</dbReference>
<reference evidence="3" key="1">
    <citation type="submission" date="2021-01" db="EMBL/GenBank/DDBJ databases">
        <authorList>
            <person name="Corre E."/>
            <person name="Pelletier E."/>
            <person name="Niang G."/>
            <person name="Scheremetjew M."/>
            <person name="Finn R."/>
            <person name="Kale V."/>
            <person name="Holt S."/>
            <person name="Cochrane G."/>
            <person name="Meng A."/>
            <person name="Brown T."/>
            <person name="Cohen L."/>
        </authorList>
    </citation>
    <scope>NUCLEOTIDE SEQUENCE</scope>
    <source>
        <strain evidence="3">CCMP3346</strain>
    </source>
</reference>
<dbReference type="InterPro" id="IPR037191">
    <property type="entry name" value="VPS9_dom_sf"/>
</dbReference>
<name>A0A7S1JMK1_9ALVE</name>
<accession>A0A7S1JMK1</accession>
<gene>
    <name evidence="3" type="ORF">VBRA1451_LOCUS3762</name>
</gene>
<proteinExistence type="predicted"/>
<feature type="region of interest" description="Disordered" evidence="1">
    <location>
        <begin position="215"/>
        <end position="253"/>
    </location>
</feature>
<protein>
    <recommendedName>
        <fullName evidence="2">VPS9 domain-containing protein</fullName>
    </recommendedName>
</protein>